<feature type="signal peptide" evidence="6">
    <location>
        <begin position="1"/>
        <end position="20"/>
    </location>
</feature>
<dbReference type="InterPro" id="IPR000111">
    <property type="entry name" value="Glyco_hydro_27/36_CS"/>
</dbReference>
<dbReference type="Pfam" id="PF16499">
    <property type="entry name" value="Melibiase_2"/>
    <property type="match status" value="1"/>
</dbReference>
<dbReference type="PANTHER" id="PTHR11452">
    <property type="entry name" value="ALPHA-GALACTOSIDASE/ALPHA-N-ACETYLGALACTOSAMINIDASE"/>
    <property type="match status" value="1"/>
</dbReference>
<evidence type="ECO:0000256" key="4">
    <source>
        <dbReference type="ARBA" id="ARBA00023295"/>
    </source>
</evidence>
<evidence type="ECO:0000256" key="1">
    <source>
        <dbReference type="ARBA" id="ARBA00009743"/>
    </source>
</evidence>
<dbReference type="Pfam" id="PF17801">
    <property type="entry name" value="Melibiase_C"/>
    <property type="match status" value="1"/>
</dbReference>
<dbReference type="PRINTS" id="PR00740">
    <property type="entry name" value="GLHYDRLASE27"/>
</dbReference>
<comment type="similarity">
    <text evidence="1 5">Belongs to the glycosyl hydrolase 27 family.</text>
</comment>
<dbReference type="InterPro" id="IPR013780">
    <property type="entry name" value="Glyco_hydro_b"/>
</dbReference>
<dbReference type="Proteomes" id="UP000183945">
    <property type="component" value="Unassembled WGS sequence"/>
</dbReference>
<accession>A0A1M5EAP4</accession>
<dbReference type="SUPFAM" id="SSF51445">
    <property type="entry name" value="(Trans)glycosidases"/>
    <property type="match status" value="1"/>
</dbReference>
<dbReference type="OrthoDB" id="9807519at2"/>
<dbReference type="InterPro" id="IPR013785">
    <property type="entry name" value="Aldolase_TIM"/>
</dbReference>
<proteinExistence type="inferred from homology"/>
<dbReference type="EMBL" id="FQVT01000002">
    <property type="protein sequence ID" value="SHF76267.1"/>
    <property type="molecule type" value="Genomic_DNA"/>
</dbReference>
<evidence type="ECO:0000259" key="7">
    <source>
        <dbReference type="Pfam" id="PF17801"/>
    </source>
</evidence>
<evidence type="ECO:0000256" key="6">
    <source>
        <dbReference type="SAM" id="SignalP"/>
    </source>
</evidence>
<dbReference type="PANTHER" id="PTHR11452:SF75">
    <property type="entry name" value="ALPHA-GALACTOSIDASE MEL1"/>
    <property type="match status" value="1"/>
</dbReference>
<keyword evidence="2 6" id="KW-0732">Signal</keyword>
<dbReference type="RefSeq" id="WP_072877424.1">
    <property type="nucleotide sequence ID" value="NZ_FQVT01000002.1"/>
</dbReference>
<dbReference type="Gene3D" id="2.60.40.1180">
    <property type="entry name" value="Golgi alpha-mannosidase II"/>
    <property type="match status" value="1"/>
</dbReference>
<dbReference type="SUPFAM" id="SSF51011">
    <property type="entry name" value="Glycosyl hydrolase domain"/>
    <property type="match status" value="1"/>
</dbReference>
<evidence type="ECO:0000256" key="3">
    <source>
        <dbReference type="ARBA" id="ARBA00022801"/>
    </source>
</evidence>
<dbReference type="InterPro" id="IPR002241">
    <property type="entry name" value="Glyco_hydro_27"/>
</dbReference>
<name>A0A1M5EAP4_SALEC</name>
<dbReference type="PROSITE" id="PS00512">
    <property type="entry name" value="ALPHA_GALACTOSIDASE"/>
    <property type="match status" value="1"/>
</dbReference>
<dbReference type="CDD" id="cd14792">
    <property type="entry name" value="GH27"/>
    <property type="match status" value="1"/>
</dbReference>
<dbReference type="AlphaFoldDB" id="A0A1M5EAP4"/>
<keyword evidence="3 5" id="KW-0378">Hydrolase</keyword>
<dbReference type="FunFam" id="3.20.20.70:FF:000197">
    <property type="entry name" value="Alpha-galactosidase"/>
    <property type="match status" value="1"/>
</dbReference>
<dbReference type="STRING" id="1073325.SAMN05444483_102297"/>
<dbReference type="InterPro" id="IPR041233">
    <property type="entry name" value="Melibiase_C"/>
</dbReference>
<evidence type="ECO:0000313" key="9">
    <source>
        <dbReference type="Proteomes" id="UP000183945"/>
    </source>
</evidence>
<dbReference type="GO" id="GO:0004557">
    <property type="term" value="F:alpha-galactosidase activity"/>
    <property type="evidence" value="ECO:0007669"/>
    <property type="project" value="UniProtKB-EC"/>
</dbReference>
<comment type="catalytic activity">
    <reaction evidence="5">
        <text>Hydrolysis of terminal, non-reducing alpha-D-galactose residues in alpha-D-galactosides, including galactose oligosaccharides, galactomannans and galactolipids.</text>
        <dbReference type="EC" id="3.2.1.22"/>
    </reaction>
</comment>
<protein>
    <recommendedName>
        <fullName evidence="5">Alpha-galactosidase</fullName>
        <ecNumber evidence="5">3.2.1.22</ecNumber>
    </recommendedName>
    <alternativeName>
        <fullName evidence="5">Melibiase</fullName>
    </alternativeName>
</protein>
<organism evidence="8 9">
    <name type="scientific">Salegentibacter echinorum</name>
    <dbReference type="NCBI Taxonomy" id="1073325"/>
    <lineage>
        <taxon>Bacteria</taxon>
        <taxon>Pseudomonadati</taxon>
        <taxon>Bacteroidota</taxon>
        <taxon>Flavobacteriia</taxon>
        <taxon>Flavobacteriales</taxon>
        <taxon>Flavobacteriaceae</taxon>
        <taxon>Salegentibacter</taxon>
    </lineage>
</organism>
<dbReference type="EC" id="3.2.1.22" evidence="5"/>
<dbReference type="Gene3D" id="3.20.20.70">
    <property type="entry name" value="Aldolase class I"/>
    <property type="match status" value="1"/>
</dbReference>
<sequence length="408" mass="45888">MKHTLLILTFIISIPLCSTAQKSNLAPTPPMGFMTWNYFGDNITEQDVKSIADAMLEEGLVELGYDYIFIDDGWQGGRDNKNNIIPDPEKFPSGIKALADYLHERGMKLGIYSDAAQLTCAGYTASLGFEEQDAKTFAEWEVDYLKYDYCFAPTDRETAEKRYIKMADALKATDRDIVFAVCEWGQREPWLWAEEAGGQLWRTTYDIRDKWKADAPEGADLHEESIGYGILDILEINAELDEYAGPGGWNDPDMLVVGLHGKSGPSKDQGGTGATNTEYQSQMSLWSLMAAPLMISNDVRNMDDATRAILTNKDILAIDQDPLGKQAKRVINENGWQVFVKPLADGTYAVGILNADEKKRRFKSKLSDLGIDGKYQLFDVWNKETHKKTNKLNFKVKSHETLVFKLTN</sequence>
<evidence type="ECO:0000256" key="5">
    <source>
        <dbReference type="RuleBase" id="RU361168"/>
    </source>
</evidence>
<feature type="chain" id="PRO_5012951452" description="Alpha-galactosidase" evidence="6">
    <location>
        <begin position="21"/>
        <end position="408"/>
    </location>
</feature>
<reference evidence="9" key="1">
    <citation type="submission" date="2016-11" db="EMBL/GenBank/DDBJ databases">
        <authorList>
            <person name="Varghese N."/>
            <person name="Submissions S."/>
        </authorList>
    </citation>
    <scope>NUCLEOTIDE SEQUENCE [LARGE SCALE GENOMIC DNA]</scope>
    <source>
        <strain evidence="9">DSM 24579</strain>
    </source>
</reference>
<evidence type="ECO:0000256" key="2">
    <source>
        <dbReference type="ARBA" id="ARBA00022729"/>
    </source>
</evidence>
<dbReference type="GO" id="GO:0005975">
    <property type="term" value="P:carbohydrate metabolic process"/>
    <property type="evidence" value="ECO:0007669"/>
    <property type="project" value="InterPro"/>
</dbReference>
<gene>
    <name evidence="8" type="ORF">SAMN05444483_102297</name>
</gene>
<keyword evidence="4 5" id="KW-0326">Glycosidase</keyword>
<feature type="domain" description="Alpha galactosidase C-terminal" evidence="7">
    <location>
        <begin position="334"/>
        <end position="406"/>
    </location>
</feature>
<dbReference type="InterPro" id="IPR017853">
    <property type="entry name" value="GH"/>
</dbReference>
<keyword evidence="9" id="KW-1185">Reference proteome</keyword>
<evidence type="ECO:0000313" key="8">
    <source>
        <dbReference type="EMBL" id="SHF76267.1"/>
    </source>
</evidence>
<keyword evidence="5" id="KW-1015">Disulfide bond</keyword>